<dbReference type="OrthoDB" id="5186724at2"/>
<dbReference type="PANTHER" id="PTHR32322:SF2">
    <property type="entry name" value="EAMA DOMAIN-CONTAINING PROTEIN"/>
    <property type="match status" value="1"/>
</dbReference>
<feature type="transmembrane region" description="Helical" evidence="6">
    <location>
        <begin position="231"/>
        <end position="253"/>
    </location>
</feature>
<evidence type="ECO:0000256" key="2">
    <source>
        <dbReference type="ARBA" id="ARBA00007362"/>
    </source>
</evidence>
<evidence type="ECO:0000256" key="6">
    <source>
        <dbReference type="SAM" id="Phobius"/>
    </source>
</evidence>
<evidence type="ECO:0000256" key="4">
    <source>
        <dbReference type="ARBA" id="ARBA00022989"/>
    </source>
</evidence>
<feature type="domain" description="EamA" evidence="7">
    <location>
        <begin position="23"/>
        <end position="152"/>
    </location>
</feature>
<organism evidence="8 9">
    <name type="scientific">Zemynaea arenosa</name>
    <dbReference type="NCBI Taxonomy" id="2561931"/>
    <lineage>
        <taxon>Bacteria</taxon>
        <taxon>Pseudomonadati</taxon>
        <taxon>Pseudomonadota</taxon>
        <taxon>Betaproteobacteria</taxon>
        <taxon>Burkholderiales</taxon>
        <taxon>Oxalobacteraceae</taxon>
        <taxon>Telluria group</taxon>
        <taxon>Zemynaea</taxon>
    </lineage>
</organism>
<accession>A0A4Y9S5T4</accession>
<dbReference type="InterPro" id="IPR037185">
    <property type="entry name" value="EmrE-like"/>
</dbReference>
<keyword evidence="3 6" id="KW-0812">Transmembrane</keyword>
<dbReference type="Pfam" id="PF00892">
    <property type="entry name" value="EamA"/>
    <property type="match status" value="2"/>
</dbReference>
<evidence type="ECO:0000259" key="7">
    <source>
        <dbReference type="Pfam" id="PF00892"/>
    </source>
</evidence>
<gene>
    <name evidence="8" type="ORF">E4L96_18785</name>
</gene>
<comment type="subcellular location">
    <subcellularLocation>
        <location evidence="1">Membrane</location>
        <topology evidence="1">Multi-pass membrane protein</topology>
    </subcellularLocation>
</comment>
<feature type="transmembrane region" description="Helical" evidence="6">
    <location>
        <begin position="79"/>
        <end position="102"/>
    </location>
</feature>
<feature type="transmembrane region" description="Helical" evidence="6">
    <location>
        <begin position="199"/>
        <end position="219"/>
    </location>
</feature>
<dbReference type="EMBL" id="SPVF01000239">
    <property type="protein sequence ID" value="TFW14858.1"/>
    <property type="molecule type" value="Genomic_DNA"/>
</dbReference>
<evidence type="ECO:0000256" key="5">
    <source>
        <dbReference type="ARBA" id="ARBA00023136"/>
    </source>
</evidence>
<feature type="transmembrane region" description="Helical" evidence="6">
    <location>
        <begin position="141"/>
        <end position="161"/>
    </location>
</feature>
<comment type="similarity">
    <text evidence="2">Belongs to the EamA transporter family.</text>
</comment>
<dbReference type="InterPro" id="IPR050638">
    <property type="entry name" value="AA-Vitamin_Transporters"/>
</dbReference>
<evidence type="ECO:0000313" key="9">
    <source>
        <dbReference type="Proteomes" id="UP000298438"/>
    </source>
</evidence>
<feature type="transmembrane region" description="Helical" evidence="6">
    <location>
        <begin position="288"/>
        <end position="305"/>
    </location>
</feature>
<evidence type="ECO:0000256" key="1">
    <source>
        <dbReference type="ARBA" id="ARBA00004141"/>
    </source>
</evidence>
<dbReference type="RefSeq" id="WP_135208743.1">
    <property type="nucleotide sequence ID" value="NZ_SPVF01000239.1"/>
</dbReference>
<keyword evidence="4 6" id="KW-1133">Transmembrane helix</keyword>
<sequence>MTTTTATSLPAAPARPLGVYLRLAATAMFWGGTFIAGRTVAHVLPPIVAALLRFGVAAALLLLIVWRKEGGLPRLSRQQVLATAALGLTGIFLYNLCFFGALGRIPAGRAALFIALNPIVTALAAALFLRERLSGRKWAGIALAFFGAAIVITRGDFAGAVHDISQSLGTGELLMLGAISSWAVYTLVGRRALTQLSPVAATTYAALWGLLFLAVGAVPQLGQIDWTQVGWTAYASVGYLGAFGTVIGFVWYYEGVKALGASRAAVFNNLVPVFGVTFAALLLGEPVLLSMVLGGAVAVAGVTLTNR</sequence>
<feature type="transmembrane region" description="Helical" evidence="6">
    <location>
        <begin position="265"/>
        <end position="282"/>
    </location>
</feature>
<feature type="transmembrane region" description="Helical" evidence="6">
    <location>
        <begin position="47"/>
        <end position="67"/>
    </location>
</feature>
<evidence type="ECO:0000313" key="8">
    <source>
        <dbReference type="EMBL" id="TFW14858.1"/>
    </source>
</evidence>
<dbReference type="AlphaFoldDB" id="A0A4Y9S5T4"/>
<proteinExistence type="inferred from homology"/>
<name>A0A4Y9S5T4_9BURK</name>
<evidence type="ECO:0000256" key="3">
    <source>
        <dbReference type="ARBA" id="ARBA00022692"/>
    </source>
</evidence>
<dbReference type="Proteomes" id="UP000298438">
    <property type="component" value="Unassembled WGS sequence"/>
</dbReference>
<dbReference type="PANTHER" id="PTHR32322">
    <property type="entry name" value="INNER MEMBRANE TRANSPORTER"/>
    <property type="match status" value="1"/>
</dbReference>
<keyword evidence="9" id="KW-1185">Reference proteome</keyword>
<dbReference type="Gene3D" id="1.10.3730.20">
    <property type="match status" value="1"/>
</dbReference>
<feature type="transmembrane region" description="Helical" evidence="6">
    <location>
        <begin position="167"/>
        <end position="187"/>
    </location>
</feature>
<feature type="domain" description="EamA" evidence="7">
    <location>
        <begin position="170"/>
        <end position="306"/>
    </location>
</feature>
<dbReference type="GO" id="GO:0016020">
    <property type="term" value="C:membrane"/>
    <property type="evidence" value="ECO:0007669"/>
    <property type="project" value="UniProtKB-SubCell"/>
</dbReference>
<protein>
    <submittedName>
        <fullName evidence="8">DMT family transporter</fullName>
    </submittedName>
</protein>
<reference evidence="8 9" key="1">
    <citation type="submission" date="2019-03" db="EMBL/GenBank/DDBJ databases">
        <title>Draft Genome Sequence of Massilia arenosa sp. nov., a Novel Massilia Species Isolated from a Sandy-loam Maize Soil.</title>
        <authorList>
            <person name="Raths R."/>
            <person name="Peta V."/>
            <person name="Bucking H."/>
        </authorList>
    </citation>
    <scope>NUCLEOTIDE SEQUENCE [LARGE SCALE GENOMIC DNA]</scope>
    <source>
        <strain evidence="8 9">MC02</strain>
    </source>
</reference>
<dbReference type="SUPFAM" id="SSF103481">
    <property type="entry name" value="Multidrug resistance efflux transporter EmrE"/>
    <property type="match status" value="2"/>
</dbReference>
<keyword evidence="5 6" id="KW-0472">Membrane</keyword>
<feature type="transmembrane region" description="Helical" evidence="6">
    <location>
        <begin position="108"/>
        <end position="129"/>
    </location>
</feature>
<comment type="caution">
    <text evidence="8">The sequence shown here is derived from an EMBL/GenBank/DDBJ whole genome shotgun (WGS) entry which is preliminary data.</text>
</comment>
<dbReference type="InterPro" id="IPR000620">
    <property type="entry name" value="EamA_dom"/>
</dbReference>
<feature type="transmembrane region" description="Helical" evidence="6">
    <location>
        <begin position="20"/>
        <end position="41"/>
    </location>
</feature>